<reference evidence="2" key="1">
    <citation type="submission" date="2022-03" db="EMBL/GenBank/DDBJ databases">
        <title>Draft genome sequence of Aduncisulcus paluster, a free-living microaerophilic Fornicata.</title>
        <authorList>
            <person name="Yuyama I."/>
            <person name="Kume K."/>
            <person name="Tamura T."/>
            <person name="Inagaki Y."/>
            <person name="Hashimoto T."/>
        </authorList>
    </citation>
    <scope>NUCLEOTIDE SEQUENCE</scope>
    <source>
        <strain evidence="2">NY0171</strain>
    </source>
</reference>
<sequence length="126" mass="13561">MIPLSTLLNQKKIFGPEYIQRYNLFRAIEITAANAPGYSTGQAMAEKKSGGEVVVIFALAVMMVFLVLAAQYESWIIPLAIVFAVPLGVFGAISGQFLRGLDNNVYAQIGLIMLVGLAAKNAILIV</sequence>
<dbReference type="InterPro" id="IPR001036">
    <property type="entry name" value="Acrflvin-R"/>
</dbReference>
<dbReference type="PRINTS" id="PR00702">
    <property type="entry name" value="ACRIFLAVINRP"/>
</dbReference>
<dbReference type="SUPFAM" id="SSF82693">
    <property type="entry name" value="Multidrug efflux transporter AcrB pore domain, PN1, PN2, PC1 and PC2 subdomains"/>
    <property type="match status" value="1"/>
</dbReference>
<dbReference type="Gene3D" id="1.20.1640.10">
    <property type="entry name" value="Multidrug efflux transporter AcrB transmembrane domain"/>
    <property type="match status" value="1"/>
</dbReference>
<comment type="caution">
    <text evidence="2">The sequence shown here is derived from an EMBL/GenBank/DDBJ whole genome shotgun (WGS) entry which is preliminary data.</text>
</comment>
<accession>A0ABQ5KGG5</accession>
<name>A0ABQ5KGG5_9EUKA</name>
<evidence type="ECO:0000313" key="2">
    <source>
        <dbReference type="EMBL" id="GKT30374.1"/>
    </source>
</evidence>
<proteinExistence type="predicted"/>
<dbReference type="Proteomes" id="UP001057375">
    <property type="component" value="Unassembled WGS sequence"/>
</dbReference>
<evidence type="ECO:0000313" key="3">
    <source>
        <dbReference type="Proteomes" id="UP001057375"/>
    </source>
</evidence>
<keyword evidence="3" id="KW-1185">Reference proteome</keyword>
<dbReference type="Gene3D" id="3.30.70.1440">
    <property type="entry name" value="Multidrug efflux transporter AcrB pore domain"/>
    <property type="match status" value="1"/>
</dbReference>
<organism evidence="2 3">
    <name type="scientific">Aduncisulcus paluster</name>
    <dbReference type="NCBI Taxonomy" id="2918883"/>
    <lineage>
        <taxon>Eukaryota</taxon>
        <taxon>Metamonada</taxon>
        <taxon>Carpediemonas-like organisms</taxon>
        <taxon>Aduncisulcus</taxon>
    </lineage>
</organism>
<feature type="transmembrane region" description="Helical" evidence="1">
    <location>
        <begin position="75"/>
        <end position="93"/>
    </location>
</feature>
<evidence type="ECO:0000256" key="1">
    <source>
        <dbReference type="SAM" id="Phobius"/>
    </source>
</evidence>
<feature type="transmembrane region" description="Helical" evidence="1">
    <location>
        <begin position="105"/>
        <end position="125"/>
    </location>
</feature>
<dbReference type="SUPFAM" id="SSF82866">
    <property type="entry name" value="Multidrug efflux transporter AcrB transmembrane domain"/>
    <property type="match status" value="1"/>
</dbReference>
<feature type="non-terminal residue" evidence="2">
    <location>
        <position position="126"/>
    </location>
</feature>
<keyword evidence="1" id="KW-0812">Transmembrane</keyword>
<dbReference type="EMBL" id="BQXS01001262">
    <property type="protein sequence ID" value="GKT30374.1"/>
    <property type="molecule type" value="Genomic_DNA"/>
</dbReference>
<keyword evidence="1" id="KW-1133">Transmembrane helix</keyword>
<dbReference type="Pfam" id="PF00873">
    <property type="entry name" value="ACR_tran"/>
    <property type="match status" value="1"/>
</dbReference>
<keyword evidence="1" id="KW-0472">Membrane</keyword>
<feature type="transmembrane region" description="Helical" evidence="1">
    <location>
        <begin position="53"/>
        <end position="69"/>
    </location>
</feature>
<gene>
    <name evidence="2" type="ORF">ADUPG1_001496</name>
</gene>
<dbReference type="PANTHER" id="PTHR32063:SF24">
    <property type="entry name" value="CATION EFFLUX SYSTEM (ACRB_ACRD_ACRF FAMILY)"/>
    <property type="match status" value="1"/>
</dbReference>
<protein>
    <submittedName>
        <fullName evidence="2">Acriflavin resistance protein like protein</fullName>
    </submittedName>
</protein>
<dbReference type="PANTHER" id="PTHR32063">
    <property type="match status" value="1"/>
</dbReference>